<organism evidence="2 3">
    <name type="scientific">Littorina saxatilis</name>
    <dbReference type="NCBI Taxonomy" id="31220"/>
    <lineage>
        <taxon>Eukaryota</taxon>
        <taxon>Metazoa</taxon>
        <taxon>Spiralia</taxon>
        <taxon>Lophotrochozoa</taxon>
        <taxon>Mollusca</taxon>
        <taxon>Gastropoda</taxon>
        <taxon>Caenogastropoda</taxon>
        <taxon>Littorinimorpha</taxon>
        <taxon>Littorinoidea</taxon>
        <taxon>Littorinidae</taxon>
        <taxon>Littorina</taxon>
    </lineage>
</organism>
<protein>
    <submittedName>
        <fullName evidence="2">Uncharacterized protein</fullName>
    </submittedName>
</protein>
<keyword evidence="3" id="KW-1185">Reference proteome</keyword>
<name>A0AAN9B483_9CAEN</name>
<reference evidence="2 3" key="1">
    <citation type="submission" date="2024-02" db="EMBL/GenBank/DDBJ databases">
        <title>Chromosome-scale genome assembly of the rough periwinkle Littorina saxatilis.</title>
        <authorList>
            <person name="De Jode A."/>
            <person name="Faria R."/>
            <person name="Formenti G."/>
            <person name="Sims Y."/>
            <person name="Smith T.P."/>
            <person name="Tracey A."/>
            <person name="Wood J.M.D."/>
            <person name="Zagrodzka Z.B."/>
            <person name="Johannesson K."/>
            <person name="Butlin R.K."/>
            <person name="Leder E.H."/>
        </authorList>
    </citation>
    <scope>NUCLEOTIDE SEQUENCE [LARGE SCALE GENOMIC DNA]</scope>
    <source>
        <strain evidence="2">Snail1</strain>
        <tissue evidence="2">Muscle</tissue>
    </source>
</reference>
<gene>
    <name evidence="2" type="ORF">V1264_004222</name>
</gene>
<comment type="caution">
    <text evidence="2">The sequence shown here is derived from an EMBL/GenBank/DDBJ whole genome shotgun (WGS) entry which is preliminary data.</text>
</comment>
<keyword evidence="1" id="KW-0175">Coiled coil</keyword>
<proteinExistence type="predicted"/>
<evidence type="ECO:0000313" key="2">
    <source>
        <dbReference type="EMBL" id="KAK7097210.1"/>
    </source>
</evidence>
<sequence length="151" mass="17165">MASAGSSSRSVPTVPIVDVGCCPSKSRVRGINKELQDLQKSMYDKNLMDAQLESTQKDELQKQRDLDRREYEKDKAHLKATEEILKQEVQRLHEEIAEMKKGMKENNEKIEIFLREQLQAELGKDGFEKAGEVVGRVMKSVSGSLPWPFGK</sequence>
<feature type="coiled-coil region" evidence="1">
    <location>
        <begin position="68"/>
        <end position="109"/>
    </location>
</feature>
<evidence type="ECO:0000313" key="3">
    <source>
        <dbReference type="Proteomes" id="UP001374579"/>
    </source>
</evidence>
<evidence type="ECO:0000256" key="1">
    <source>
        <dbReference type="SAM" id="Coils"/>
    </source>
</evidence>
<dbReference type="AlphaFoldDB" id="A0AAN9B483"/>
<dbReference type="EMBL" id="JBAMIC010000013">
    <property type="protein sequence ID" value="KAK7097210.1"/>
    <property type="molecule type" value="Genomic_DNA"/>
</dbReference>
<dbReference type="Proteomes" id="UP001374579">
    <property type="component" value="Unassembled WGS sequence"/>
</dbReference>
<accession>A0AAN9B483</accession>